<dbReference type="GO" id="GO:0046872">
    <property type="term" value="F:metal ion binding"/>
    <property type="evidence" value="ECO:0007669"/>
    <property type="project" value="UniProtKB-KW"/>
</dbReference>
<comment type="similarity">
    <text evidence="3">Belongs to the HARBI1 family.</text>
</comment>
<keyword evidence="5" id="KW-0479">Metal-binding</keyword>
<dbReference type="GO" id="GO:0004518">
    <property type="term" value="F:nuclease activity"/>
    <property type="evidence" value="ECO:0007669"/>
    <property type="project" value="UniProtKB-KW"/>
</dbReference>
<keyword evidence="7" id="KW-0539">Nucleus</keyword>
<comment type="cofactor">
    <cofactor evidence="1">
        <name>a divalent metal cation</name>
        <dbReference type="ChEBI" id="CHEBI:60240"/>
    </cofactor>
</comment>
<dbReference type="InterPro" id="IPR058353">
    <property type="entry name" value="DUF8040"/>
</dbReference>
<evidence type="ECO:0000256" key="3">
    <source>
        <dbReference type="ARBA" id="ARBA00006958"/>
    </source>
</evidence>
<evidence type="ECO:0000256" key="2">
    <source>
        <dbReference type="ARBA" id="ARBA00004123"/>
    </source>
</evidence>
<evidence type="ECO:0000259" key="9">
    <source>
        <dbReference type="Pfam" id="PF26138"/>
    </source>
</evidence>
<dbReference type="AlphaFoldDB" id="D5A9L7"/>
<dbReference type="Pfam" id="PF13359">
    <property type="entry name" value="DDE_Tnp_4"/>
    <property type="match status" value="1"/>
</dbReference>
<evidence type="ECO:0000256" key="6">
    <source>
        <dbReference type="ARBA" id="ARBA00022801"/>
    </source>
</evidence>
<evidence type="ECO:0000259" key="8">
    <source>
        <dbReference type="Pfam" id="PF13359"/>
    </source>
</evidence>
<feature type="domain" description="DUF8040" evidence="9">
    <location>
        <begin position="30"/>
        <end position="105"/>
    </location>
</feature>
<reference evidence="10" key="1">
    <citation type="submission" date="2010-04" db="EMBL/GenBank/DDBJ databases">
        <authorList>
            <person name="Reid K.E."/>
            <person name="Liao N."/>
            <person name="Chan S."/>
            <person name="Docking R."/>
            <person name="Taylor G."/>
            <person name="Moore R."/>
            <person name="Mayo M."/>
            <person name="Munro S."/>
            <person name="King J."/>
            <person name="Yanchuk A."/>
            <person name="Holt R."/>
            <person name="Jones S."/>
            <person name="Marra M."/>
            <person name="Ritland C.E."/>
            <person name="Ritland K."/>
            <person name="Bohlmann J."/>
        </authorList>
    </citation>
    <scope>NUCLEOTIDE SEQUENCE</scope>
    <source>
        <tissue evidence="10">Bud</tissue>
    </source>
</reference>
<name>D5A9L7_PICSI</name>
<dbReference type="PANTHER" id="PTHR22930">
    <property type="match status" value="1"/>
</dbReference>
<proteinExistence type="evidence at transcript level"/>
<evidence type="ECO:0000256" key="4">
    <source>
        <dbReference type="ARBA" id="ARBA00022722"/>
    </source>
</evidence>
<dbReference type="InterPro" id="IPR045249">
    <property type="entry name" value="HARBI1-like"/>
</dbReference>
<evidence type="ECO:0000256" key="7">
    <source>
        <dbReference type="ARBA" id="ARBA00023242"/>
    </source>
</evidence>
<sequence length="368" mass="41390">MAKEEEEDDRRVDQDFTGLVRIESGWMESASFKANFRMSPTTFEWLCKQFEPLVTKTNDVGVFERVGMGLFRLATGSTYQAVSQRFVSTEPTARLCTKELCRVICTNLKFWVAYPSPCDLPNVSDEFQTLSGLPNCCGAIDCTRFKFTNTNYPYIYNEEDDDLQQSVVTQIVVDCSSRILSIITGFKGNKGDSRVLRSSTLYADIEEGRLLNSPPFHLKGVPVRQYLVGDSGYPLLPWLMVPYTDPVVTSCQEDFNSKHYVMRQAALRTLSCLRKWGILSKPIEEDVRVAVGCIGACAILHNILLAREGGSTILEGTEDYALHDQSSQYYRDANMAEYSIEKKASVIRNALAAKARDMRNSEQAISSQ</sequence>
<evidence type="ECO:0000256" key="5">
    <source>
        <dbReference type="ARBA" id="ARBA00022723"/>
    </source>
</evidence>
<feature type="domain" description="DDE Tnp4" evidence="8">
    <location>
        <begin position="164"/>
        <end position="302"/>
    </location>
</feature>
<evidence type="ECO:0000313" key="10">
    <source>
        <dbReference type="EMBL" id="ADE76236.1"/>
    </source>
</evidence>
<dbReference type="GO" id="GO:0005634">
    <property type="term" value="C:nucleus"/>
    <property type="evidence" value="ECO:0007669"/>
    <property type="project" value="UniProtKB-SubCell"/>
</dbReference>
<dbReference type="InterPro" id="IPR027806">
    <property type="entry name" value="HARBI1_dom"/>
</dbReference>
<dbReference type="GO" id="GO:0016787">
    <property type="term" value="F:hydrolase activity"/>
    <property type="evidence" value="ECO:0007669"/>
    <property type="project" value="UniProtKB-KW"/>
</dbReference>
<keyword evidence="4" id="KW-0540">Nuclease</keyword>
<keyword evidence="6" id="KW-0378">Hydrolase</keyword>
<accession>D5A9L7</accession>
<dbReference type="Pfam" id="PF26138">
    <property type="entry name" value="DUF8040"/>
    <property type="match status" value="1"/>
</dbReference>
<evidence type="ECO:0000256" key="1">
    <source>
        <dbReference type="ARBA" id="ARBA00001968"/>
    </source>
</evidence>
<organism evidence="10">
    <name type="scientific">Picea sitchensis</name>
    <name type="common">Sitka spruce</name>
    <name type="synonym">Pinus sitchensis</name>
    <dbReference type="NCBI Taxonomy" id="3332"/>
    <lineage>
        <taxon>Eukaryota</taxon>
        <taxon>Viridiplantae</taxon>
        <taxon>Streptophyta</taxon>
        <taxon>Embryophyta</taxon>
        <taxon>Tracheophyta</taxon>
        <taxon>Spermatophyta</taxon>
        <taxon>Pinopsida</taxon>
        <taxon>Pinidae</taxon>
        <taxon>Conifers I</taxon>
        <taxon>Pinales</taxon>
        <taxon>Pinaceae</taxon>
        <taxon>Picea</taxon>
    </lineage>
</organism>
<protein>
    <submittedName>
        <fullName evidence="10">Uncharacterized protein</fullName>
    </submittedName>
</protein>
<dbReference type="EMBL" id="BT122889">
    <property type="protein sequence ID" value="ADE76236.1"/>
    <property type="molecule type" value="mRNA"/>
</dbReference>
<dbReference type="PANTHER" id="PTHR22930:SF190">
    <property type="entry name" value="OS06G0164500 PROTEIN"/>
    <property type="match status" value="1"/>
</dbReference>
<comment type="subcellular location">
    <subcellularLocation>
        <location evidence="2">Nucleus</location>
    </subcellularLocation>
</comment>